<proteinExistence type="predicted"/>
<evidence type="ECO:0000313" key="4">
    <source>
        <dbReference type="EMBL" id="ROT73665.1"/>
    </source>
</evidence>
<evidence type="ECO:0000256" key="1">
    <source>
        <dbReference type="ARBA" id="ARBA00023180"/>
    </source>
</evidence>
<dbReference type="Proteomes" id="UP000283509">
    <property type="component" value="Unassembled WGS sequence"/>
</dbReference>
<evidence type="ECO:0000259" key="3">
    <source>
        <dbReference type="Pfam" id="PF00135"/>
    </source>
</evidence>
<keyword evidence="1" id="KW-0325">Glycoprotein</keyword>
<dbReference type="InterPro" id="IPR002018">
    <property type="entry name" value="CarbesteraseB"/>
</dbReference>
<dbReference type="InterPro" id="IPR029058">
    <property type="entry name" value="AB_hydrolase_fold"/>
</dbReference>
<gene>
    <name evidence="4" type="ORF">C7M84_007899</name>
</gene>
<dbReference type="Gene3D" id="3.40.50.1820">
    <property type="entry name" value="alpha/beta hydrolase"/>
    <property type="match status" value="1"/>
</dbReference>
<dbReference type="InterPro" id="IPR050309">
    <property type="entry name" value="Type-B_Carboxylest/Lipase"/>
</dbReference>
<protein>
    <submittedName>
        <fullName evidence="4">JHE-like carboxylesterase 2</fullName>
    </submittedName>
</protein>
<evidence type="ECO:0000256" key="2">
    <source>
        <dbReference type="SAM" id="MobiDB-lite"/>
    </source>
</evidence>
<keyword evidence="5" id="KW-1185">Reference proteome</keyword>
<dbReference type="InterPro" id="IPR019819">
    <property type="entry name" value="Carboxylesterase_B_CS"/>
</dbReference>
<sequence length="209" mass="22373">MPAPIPSPSVTEKNPPQDPVAAGAWEGVRNGTVAPPLCPQPDAPSDWMQEDCLYLSVFTPQVSRLGRRSARAGGAAGEQPPNRTDLPVMVWLPQGGFISDATPLFQPEFLLAKDVVLVVLQHRLGVLGFLSTEDAELPGNLGLKDQAMALRWVQDNIRDLGGDPDKVTIFGQNAGGAAVHYHMLSPMSSGKSVGQRKSISWPAVGYGQW</sequence>
<dbReference type="AlphaFoldDB" id="A0A423TB32"/>
<comment type="caution">
    <text evidence="4">The sequence shown here is derived from an EMBL/GenBank/DDBJ whole genome shotgun (WGS) entry which is preliminary data.</text>
</comment>
<dbReference type="PROSITE" id="PS00941">
    <property type="entry name" value="CARBOXYLESTERASE_B_2"/>
    <property type="match status" value="1"/>
</dbReference>
<dbReference type="EMBL" id="QCYY01002008">
    <property type="protein sequence ID" value="ROT73665.1"/>
    <property type="molecule type" value="Genomic_DNA"/>
</dbReference>
<dbReference type="PANTHER" id="PTHR11559">
    <property type="entry name" value="CARBOXYLESTERASE"/>
    <property type="match status" value="1"/>
</dbReference>
<accession>A0A423TB32</accession>
<feature type="region of interest" description="Disordered" evidence="2">
    <location>
        <begin position="1"/>
        <end position="42"/>
    </location>
</feature>
<feature type="domain" description="Carboxylesterase type B" evidence="3">
    <location>
        <begin position="17"/>
        <end position="190"/>
    </location>
</feature>
<reference evidence="4 5" key="1">
    <citation type="submission" date="2018-04" db="EMBL/GenBank/DDBJ databases">
        <authorList>
            <person name="Zhang X."/>
            <person name="Yuan J."/>
            <person name="Li F."/>
            <person name="Xiang J."/>
        </authorList>
    </citation>
    <scope>NUCLEOTIDE SEQUENCE [LARGE SCALE GENOMIC DNA]</scope>
    <source>
        <tissue evidence="4">Muscle</tissue>
    </source>
</reference>
<dbReference type="SUPFAM" id="SSF53474">
    <property type="entry name" value="alpha/beta-Hydrolases"/>
    <property type="match status" value="1"/>
</dbReference>
<evidence type="ECO:0000313" key="5">
    <source>
        <dbReference type="Proteomes" id="UP000283509"/>
    </source>
</evidence>
<reference evidence="4 5" key="2">
    <citation type="submission" date="2019-01" db="EMBL/GenBank/DDBJ databases">
        <title>The decoding of complex shrimp genome reveals the adaptation for benthos swimmer, frequently molting mechanism and breeding impact on genome.</title>
        <authorList>
            <person name="Sun Y."/>
            <person name="Gao Y."/>
            <person name="Yu Y."/>
        </authorList>
    </citation>
    <scope>NUCLEOTIDE SEQUENCE [LARGE SCALE GENOMIC DNA]</scope>
    <source>
        <tissue evidence="4">Muscle</tissue>
    </source>
</reference>
<dbReference type="Pfam" id="PF00135">
    <property type="entry name" value="COesterase"/>
    <property type="match status" value="1"/>
</dbReference>
<name>A0A423TB32_PENVA</name>
<organism evidence="4 5">
    <name type="scientific">Penaeus vannamei</name>
    <name type="common">Whiteleg shrimp</name>
    <name type="synonym">Litopenaeus vannamei</name>
    <dbReference type="NCBI Taxonomy" id="6689"/>
    <lineage>
        <taxon>Eukaryota</taxon>
        <taxon>Metazoa</taxon>
        <taxon>Ecdysozoa</taxon>
        <taxon>Arthropoda</taxon>
        <taxon>Crustacea</taxon>
        <taxon>Multicrustacea</taxon>
        <taxon>Malacostraca</taxon>
        <taxon>Eumalacostraca</taxon>
        <taxon>Eucarida</taxon>
        <taxon>Decapoda</taxon>
        <taxon>Dendrobranchiata</taxon>
        <taxon>Penaeoidea</taxon>
        <taxon>Penaeidae</taxon>
        <taxon>Penaeus</taxon>
    </lineage>
</organism>
<dbReference type="OrthoDB" id="6846267at2759"/>